<evidence type="ECO:0000313" key="2">
    <source>
        <dbReference type="EMBL" id="CAI9163718.1"/>
    </source>
</evidence>
<name>A0ABN8YQ75_RANTA</name>
<accession>A0ABN8YQ75</accession>
<dbReference type="EMBL" id="OX459957">
    <property type="protein sequence ID" value="CAI9163718.1"/>
    <property type="molecule type" value="Genomic_DNA"/>
</dbReference>
<protein>
    <submittedName>
        <fullName evidence="2">Uncharacterized protein</fullName>
    </submittedName>
</protein>
<proteinExistence type="predicted"/>
<feature type="region of interest" description="Disordered" evidence="1">
    <location>
        <begin position="135"/>
        <end position="172"/>
    </location>
</feature>
<evidence type="ECO:0000313" key="3">
    <source>
        <dbReference type="Proteomes" id="UP001176941"/>
    </source>
</evidence>
<organism evidence="2 3">
    <name type="scientific">Rangifer tarandus platyrhynchus</name>
    <name type="common">Svalbard reindeer</name>
    <dbReference type="NCBI Taxonomy" id="3082113"/>
    <lineage>
        <taxon>Eukaryota</taxon>
        <taxon>Metazoa</taxon>
        <taxon>Chordata</taxon>
        <taxon>Craniata</taxon>
        <taxon>Vertebrata</taxon>
        <taxon>Euteleostomi</taxon>
        <taxon>Mammalia</taxon>
        <taxon>Eutheria</taxon>
        <taxon>Laurasiatheria</taxon>
        <taxon>Artiodactyla</taxon>
        <taxon>Ruminantia</taxon>
        <taxon>Pecora</taxon>
        <taxon>Cervidae</taxon>
        <taxon>Odocoileinae</taxon>
        <taxon>Rangifer</taxon>
    </lineage>
</organism>
<sequence>MVLSAEIQRPFFSDLLGARPGASARPGLEKRELRVARAQRTHGLRARAAQAAWSQRSGGRQRRFRLPGGKLTTPLPRTEACDSDSDPEAWRPAPPGRGRRSSGVASASFRVGRSLFSASRLSGEGVPAQVTVDALPLAGEPSRSQEWPERPGSRRGSEALARGLSRRWPRAFRQPGNRQLGFWACAEPARSGRSASTPVRPGLVPDSAPSWG</sequence>
<feature type="compositionally biased region" description="Basic and acidic residues" evidence="1">
    <location>
        <begin position="146"/>
        <end position="157"/>
    </location>
</feature>
<reference evidence="2" key="1">
    <citation type="submission" date="2023-04" db="EMBL/GenBank/DDBJ databases">
        <authorList>
            <consortium name="ELIXIR-Norway"/>
        </authorList>
    </citation>
    <scope>NUCLEOTIDE SEQUENCE [LARGE SCALE GENOMIC DNA]</scope>
</reference>
<evidence type="ECO:0000256" key="1">
    <source>
        <dbReference type="SAM" id="MobiDB-lite"/>
    </source>
</evidence>
<keyword evidence="3" id="KW-1185">Reference proteome</keyword>
<feature type="compositionally biased region" description="Low complexity" evidence="1">
    <location>
        <begin position="46"/>
        <end position="58"/>
    </location>
</feature>
<dbReference type="Proteomes" id="UP001176941">
    <property type="component" value="Chromosome 21"/>
</dbReference>
<gene>
    <name evidence="2" type="ORF">MRATA1EN1_LOCUS12680</name>
</gene>
<feature type="region of interest" description="Disordered" evidence="1">
    <location>
        <begin position="38"/>
        <end position="106"/>
    </location>
</feature>
<feature type="region of interest" description="Disordered" evidence="1">
    <location>
        <begin position="188"/>
        <end position="212"/>
    </location>
</feature>